<evidence type="ECO:0000313" key="2">
    <source>
        <dbReference type="EMBL" id="OJJ30828.1"/>
    </source>
</evidence>
<dbReference type="Proteomes" id="UP000184383">
    <property type="component" value="Unassembled WGS sequence"/>
</dbReference>
<keyword evidence="1" id="KW-0812">Transmembrane</keyword>
<dbReference type="OrthoDB" id="8120565at2759"/>
<sequence length="123" mass="13408">MVGAFINGPFPTVSRIDGFVVKTLTMGAIELPLPILYLFQYSAAGWTACVFVWVYIAAFAFSIACVNWTYFCVPETKGVPIEEMDMLFGGNSGEADLQRIAQIRAHRGVSVGIKEAVSHVENA</sequence>
<dbReference type="RefSeq" id="XP_040684505.1">
    <property type="nucleotide sequence ID" value="XM_040831435.1"/>
</dbReference>
<evidence type="ECO:0000256" key="1">
    <source>
        <dbReference type="SAM" id="Phobius"/>
    </source>
</evidence>
<organism evidence="2 3">
    <name type="scientific">Aspergillus wentii DTO 134E9</name>
    <dbReference type="NCBI Taxonomy" id="1073089"/>
    <lineage>
        <taxon>Eukaryota</taxon>
        <taxon>Fungi</taxon>
        <taxon>Dikarya</taxon>
        <taxon>Ascomycota</taxon>
        <taxon>Pezizomycotina</taxon>
        <taxon>Eurotiomycetes</taxon>
        <taxon>Eurotiomycetidae</taxon>
        <taxon>Eurotiales</taxon>
        <taxon>Aspergillaceae</taxon>
        <taxon>Aspergillus</taxon>
        <taxon>Aspergillus subgen. Cremei</taxon>
    </lineage>
</organism>
<proteinExistence type="predicted"/>
<evidence type="ECO:0008006" key="4">
    <source>
        <dbReference type="Google" id="ProtNLM"/>
    </source>
</evidence>
<keyword evidence="3" id="KW-1185">Reference proteome</keyword>
<feature type="transmembrane region" description="Helical" evidence="1">
    <location>
        <begin position="46"/>
        <end position="71"/>
    </location>
</feature>
<accession>A0A1L9R7G8</accession>
<reference evidence="3" key="1">
    <citation type="journal article" date="2017" name="Genome Biol.">
        <title>Comparative genomics reveals high biological diversity and specific adaptations in the industrially and medically important fungal genus Aspergillus.</title>
        <authorList>
            <person name="de Vries R.P."/>
            <person name="Riley R."/>
            <person name="Wiebenga A."/>
            <person name="Aguilar-Osorio G."/>
            <person name="Amillis S."/>
            <person name="Uchima C.A."/>
            <person name="Anderluh G."/>
            <person name="Asadollahi M."/>
            <person name="Askin M."/>
            <person name="Barry K."/>
            <person name="Battaglia E."/>
            <person name="Bayram O."/>
            <person name="Benocci T."/>
            <person name="Braus-Stromeyer S.A."/>
            <person name="Caldana C."/>
            <person name="Canovas D."/>
            <person name="Cerqueira G.C."/>
            <person name="Chen F."/>
            <person name="Chen W."/>
            <person name="Choi C."/>
            <person name="Clum A."/>
            <person name="Dos Santos R.A."/>
            <person name="Damasio A.R."/>
            <person name="Diallinas G."/>
            <person name="Emri T."/>
            <person name="Fekete E."/>
            <person name="Flipphi M."/>
            <person name="Freyberg S."/>
            <person name="Gallo A."/>
            <person name="Gournas C."/>
            <person name="Habgood R."/>
            <person name="Hainaut M."/>
            <person name="Harispe M.L."/>
            <person name="Henrissat B."/>
            <person name="Hilden K.S."/>
            <person name="Hope R."/>
            <person name="Hossain A."/>
            <person name="Karabika E."/>
            <person name="Karaffa L."/>
            <person name="Karanyi Z."/>
            <person name="Krasevec N."/>
            <person name="Kuo A."/>
            <person name="Kusch H."/>
            <person name="LaButti K."/>
            <person name="Lagendijk E.L."/>
            <person name="Lapidus A."/>
            <person name="Levasseur A."/>
            <person name="Lindquist E."/>
            <person name="Lipzen A."/>
            <person name="Logrieco A.F."/>
            <person name="MacCabe A."/>
            <person name="Maekelae M.R."/>
            <person name="Malavazi I."/>
            <person name="Melin P."/>
            <person name="Meyer V."/>
            <person name="Mielnichuk N."/>
            <person name="Miskei M."/>
            <person name="Molnar A.P."/>
            <person name="Mule G."/>
            <person name="Ngan C.Y."/>
            <person name="Orejas M."/>
            <person name="Orosz E."/>
            <person name="Ouedraogo J.P."/>
            <person name="Overkamp K.M."/>
            <person name="Park H.-S."/>
            <person name="Perrone G."/>
            <person name="Piumi F."/>
            <person name="Punt P.J."/>
            <person name="Ram A.F."/>
            <person name="Ramon A."/>
            <person name="Rauscher S."/>
            <person name="Record E."/>
            <person name="Riano-Pachon D.M."/>
            <person name="Robert V."/>
            <person name="Roehrig J."/>
            <person name="Ruller R."/>
            <person name="Salamov A."/>
            <person name="Salih N.S."/>
            <person name="Samson R.A."/>
            <person name="Sandor E."/>
            <person name="Sanguinetti M."/>
            <person name="Schuetze T."/>
            <person name="Sepcic K."/>
            <person name="Shelest E."/>
            <person name="Sherlock G."/>
            <person name="Sophianopoulou V."/>
            <person name="Squina F.M."/>
            <person name="Sun H."/>
            <person name="Susca A."/>
            <person name="Todd R.B."/>
            <person name="Tsang A."/>
            <person name="Unkles S.E."/>
            <person name="van de Wiele N."/>
            <person name="van Rossen-Uffink D."/>
            <person name="Oliveira J.V."/>
            <person name="Vesth T.C."/>
            <person name="Visser J."/>
            <person name="Yu J.-H."/>
            <person name="Zhou M."/>
            <person name="Andersen M.R."/>
            <person name="Archer D.B."/>
            <person name="Baker S.E."/>
            <person name="Benoit I."/>
            <person name="Brakhage A.A."/>
            <person name="Braus G.H."/>
            <person name="Fischer R."/>
            <person name="Frisvad J.C."/>
            <person name="Goldman G.H."/>
            <person name="Houbraken J."/>
            <person name="Oakley B."/>
            <person name="Pocsi I."/>
            <person name="Scazzocchio C."/>
            <person name="Seiboth B."/>
            <person name="vanKuyk P.A."/>
            <person name="Wortman J."/>
            <person name="Dyer P.S."/>
            <person name="Grigoriev I.V."/>
        </authorList>
    </citation>
    <scope>NUCLEOTIDE SEQUENCE [LARGE SCALE GENOMIC DNA]</scope>
    <source>
        <strain evidence="3">DTO 134E9</strain>
    </source>
</reference>
<name>A0A1L9R7G8_ASPWE</name>
<gene>
    <name evidence="2" type="ORF">ASPWEDRAFT_175932</name>
</gene>
<dbReference type="EMBL" id="KV878216">
    <property type="protein sequence ID" value="OJJ30828.1"/>
    <property type="molecule type" value="Genomic_DNA"/>
</dbReference>
<evidence type="ECO:0000313" key="3">
    <source>
        <dbReference type="Proteomes" id="UP000184383"/>
    </source>
</evidence>
<dbReference type="InterPro" id="IPR036259">
    <property type="entry name" value="MFS_trans_sf"/>
</dbReference>
<dbReference type="Gene3D" id="1.20.1250.20">
    <property type="entry name" value="MFS general substrate transporter like domains"/>
    <property type="match status" value="1"/>
</dbReference>
<dbReference type="AlphaFoldDB" id="A0A1L9R7G8"/>
<dbReference type="GeneID" id="63747283"/>
<dbReference type="VEuPathDB" id="FungiDB:ASPWEDRAFT_175932"/>
<protein>
    <recommendedName>
        <fullName evidence="4">Major facilitator superfamily (MFS) profile domain-containing protein</fullName>
    </recommendedName>
</protein>
<keyword evidence="1" id="KW-0472">Membrane</keyword>
<keyword evidence="1" id="KW-1133">Transmembrane helix</keyword>